<proteinExistence type="predicted"/>
<dbReference type="AlphaFoldDB" id="A4S1W5"/>
<dbReference type="RefSeq" id="XP_001419221.1">
    <property type="nucleotide sequence ID" value="XM_001419184.1"/>
</dbReference>
<protein>
    <submittedName>
        <fullName evidence="1">Uncharacterized protein</fullName>
    </submittedName>
</protein>
<dbReference type="GeneID" id="5003136"/>
<evidence type="ECO:0000313" key="1">
    <source>
        <dbReference type="EMBL" id="ABO97514.1"/>
    </source>
</evidence>
<evidence type="ECO:0000313" key="2">
    <source>
        <dbReference type="Proteomes" id="UP000001568"/>
    </source>
</evidence>
<dbReference type="KEGG" id="olu:OSTLU_33244"/>
<dbReference type="OrthoDB" id="10560065at2759"/>
<dbReference type="HOGENOM" id="CLU_2007779_0_0_1"/>
<dbReference type="Proteomes" id="UP000001568">
    <property type="component" value="Chromosome 8"/>
</dbReference>
<gene>
    <name evidence="1" type="ORF">OSTLU_33244</name>
</gene>
<keyword evidence="2" id="KW-1185">Reference proteome</keyword>
<reference evidence="1 2" key="1">
    <citation type="journal article" date="2007" name="Proc. Natl. Acad. Sci. U.S.A.">
        <title>The tiny eukaryote Ostreococcus provides genomic insights into the paradox of plankton speciation.</title>
        <authorList>
            <person name="Palenik B."/>
            <person name="Grimwood J."/>
            <person name="Aerts A."/>
            <person name="Rouze P."/>
            <person name="Salamov A."/>
            <person name="Putnam N."/>
            <person name="Dupont C."/>
            <person name="Jorgensen R."/>
            <person name="Derelle E."/>
            <person name="Rombauts S."/>
            <person name="Zhou K."/>
            <person name="Otillar R."/>
            <person name="Merchant S.S."/>
            <person name="Podell S."/>
            <person name="Gaasterland T."/>
            <person name="Napoli C."/>
            <person name="Gendler K."/>
            <person name="Manuell A."/>
            <person name="Tai V."/>
            <person name="Vallon O."/>
            <person name="Piganeau G."/>
            <person name="Jancek S."/>
            <person name="Heijde M."/>
            <person name="Jabbari K."/>
            <person name="Bowler C."/>
            <person name="Lohr M."/>
            <person name="Robbens S."/>
            <person name="Werner G."/>
            <person name="Dubchak I."/>
            <person name="Pazour G.J."/>
            <person name="Ren Q."/>
            <person name="Paulsen I."/>
            <person name="Delwiche C."/>
            <person name="Schmutz J."/>
            <person name="Rokhsar D."/>
            <person name="Van de Peer Y."/>
            <person name="Moreau H."/>
            <person name="Grigoriev I.V."/>
        </authorList>
    </citation>
    <scope>NUCLEOTIDE SEQUENCE [LARGE SCALE GENOMIC DNA]</scope>
    <source>
        <strain evidence="1 2">CCE9901</strain>
    </source>
</reference>
<sequence>MYDADEARTFGRQHGSTEVLSALTTEEARTIPARAIAVHAGEKSESYVRGEDGELYEMMACGRTRTRAHAPSSPRAVVTVHSSEVNEDAGAIGAAGRRYRGSFNSLLLLEAQELSTGRASSASG</sequence>
<organism evidence="1 2">
    <name type="scientific">Ostreococcus lucimarinus (strain CCE9901)</name>
    <dbReference type="NCBI Taxonomy" id="436017"/>
    <lineage>
        <taxon>Eukaryota</taxon>
        <taxon>Viridiplantae</taxon>
        <taxon>Chlorophyta</taxon>
        <taxon>Mamiellophyceae</taxon>
        <taxon>Mamiellales</taxon>
        <taxon>Bathycoccaceae</taxon>
        <taxon>Ostreococcus</taxon>
    </lineage>
</organism>
<dbReference type="Gramene" id="ABO97514">
    <property type="protein sequence ID" value="ABO97514"/>
    <property type="gene ID" value="OSTLU_33244"/>
</dbReference>
<dbReference type="EMBL" id="CP000588">
    <property type="protein sequence ID" value="ABO97514.1"/>
    <property type="molecule type" value="Genomic_DNA"/>
</dbReference>
<accession>A4S1W5</accession>
<name>A4S1W5_OSTLU</name>